<dbReference type="PROSITE" id="PS51257">
    <property type="entry name" value="PROKAR_LIPOPROTEIN"/>
    <property type="match status" value="1"/>
</dbReference>
<dbReference type="EMBL" id="JBHSJJ010000013">
    <property type="protein sequence ID" value="MFC4873875.1"/>
    <property type="molecule type" value="Genomic_DNA"/>
</dbReference>
<protein>
    <submittedName>
        <fullName evidence="2">Peroxiredoxin family protein</fullName>
        <ecNumber evidence="2">1.11.1.24</ecNumber>
    </submittedName>
</protein>
<sequence length="365" mass="42451">MVRLVYFLPLIVMFVASCQPDPEKLLERAKNHLEQHAYISYAHTALWPNMISEIDTIAGVTKFQKNKNIYFDYDYIGLRDIVDITYINNDFKIITHEDSIVTVYSEEDIEKNKRLIEESMFITFSPISFLKQTAWKFKPDTTGNSKRYNYFLVETDTVFDGKNIYVENHIFINPRSLLLEQYERRAFVDGEKSQFITYYFTDYELRKDTKDFAYALPEGYVTQIAGKKEKIRPLTEGTNAPGFETTDMSGKPVNLSSFKGQKVLLNFSIINCGWCKTALDHFNREDFQLSENINVLYINPVDSKAQVEKYVEKFHVPFPVIAEAKAVGESYRVNGYPTFYLIDEEGKIEKVQSGYQKDFINSLGR</sequence>
<evidence type="ECO:0000259" key="1">
    <source>
        <dbReference type="PROSITE" id="PS51352"/>
    </source>
</evidence>
<organism evidence="2 3">
    <name type="scientific">Negadavirga shengliensis</name>
    <dbReference type="NCBI Taxonomy" id="1389218"/>
    <lineage>
        <taxon>Bacteria</taxon>
        <taxon>Pseudomonadati</taxon>
        <taxon>Bacteroidota</taxon>
        <taxon>Cytophagia</taxon>
        <taxon>Cytophagales</taxon>
        <taxon>Cyclobacteriaceae</taxon>
        <taxon>Negadavirga</taxon>
    </lineage>
</organism>
<name>A0ABV9T6W1_9BACT</name>
<dbReference type="PANTHER" id="PTHR42852">
    <property type="entry name" value="THIOL:DISULFIDE INTERCHANGE PROTEIN DSBE"/>
    <property type="match status" value="1"/>
</dbReference>
<dbReference type="SUPFAM" id="SSF52833">
    <property type="entry name" value="Thioredoxin-like"/>
    <property type="match status" value="1"/>
</dbReference>
<dbReference type="PROSITE" id="PS51352">
    <property type="entry name" value="THIOREDOXIN_2"/>
    <property type="match status" value="1"/>
</dbReference>
<dbReference type="GO" id="GO:0140824">
    <property type="term" value="F:thioredoxin-dependent peroxiredoxin activity"/>
    <property type="evidence" value="ECO:0007669"/>
    <property type="project" value="UniProtKB-EC"/>
</dbReference>
<reference evidence="3" key="1">
    <citation type="journal article" date="2019" name="Int. J. Syst. Evol. Microbiol.">
        <title>The Global Catalogue of Microorganisms (GCM) 10K type strain sequencing project: providing services to taxonomists for standard genome sequencing and annotation.</title>
        <authorList>
            <consortium name="The Broad Institute Genomics Platform"/>
            <consortium name="The Broad Institute Genome Sequencing Center for Infectious Disease"/>
            <person name="Wu L."/>
            <person name="Ma J."/>
        </authorList>
    </citation>
    <scope>NUCLEOTIDE SEQUENCE [LARGE SCALE GENOMIC DNA]</scope>
    <source>
        <strain evidence="3">CGMCC 4.7466</strain>
    </source>
</reference>
<dbReference type="CDD" id="cd02966">
    <property type="entry name" value="TlpA_like_family"/>
    <property type="match status" value="1"/>
</dbReference>
<feature type="domain" description="Thioredoxin" evidence="1">
    <location>
        <begin position="234"/>
        <end position="365"/>
    </location>
</feature>
<keyword evidence="2" id="KW-0560">Oxidoreductase</keyword>
<accession>A0ABV9T6W1</accession>
<dbReference type="Proteomes" id="UP001595818">
    <property type="component" value="Unassembled WGS sequence"/>
</dbReference>
<dbReference type="PANTHER" id="PTHR42852:SF13">
    <property type="entry name" value="PROTEIN DIPZ"/>
    <property type="match status" value="1"/>
</dbReference>
<evidence type="ECO:0000313" key="2">
    <source>
        <dbReference type="EMBL" id="MFC4873875.1"/>
    </source>
</evidence>
<dbReference type="Pfam" id="PF00578">
    <property type="entry name" value="AhpC-TSA"/>
    <property type="match status" value="1"/>
</dbReference>
<dbReference type="Gene3D" id="3.40.30.10">
    <property type="entry name" value="Glutaredoxin"/>
    <property type="match status" value="1"/>
</dbReference>
<keyword evidence="3" id="KW-1185">Reference proteome</keyword>
<proteinExistence type="predicted"/>
<keyword evidence="2" id="KW-0575">Peroxidase</keyword>
<dbReference type="InterPro" id="IPR036249">
    <property type="entry name" value="Thioredoxin-like_sf"/>
</dbReference>
<dbReference type="EC" id="1.11.1.24" evidence="2"/>
<evidence type="ECO:0000313" key="3">
    <source>
        <dbReference type="Proteomes" id="UP001595818"/>
    </source>
</evidence>
<dbReference type="RefSeq" id="WP_377067170.1">
    <property type="nucleotide sequence ID" value="NZ_JBHSJJ010000013.1"/>
</dbReference>
<dbReference type="InterPro" id="IPR013766">
    <property type="entry name" value="Thioredoxin_domain"/>
</dbReference>
<comment type="caution">
    <text evidence="2">The sequence shown here is derived from an EMBL/GenBank/DDBJ whole genome shotgun (WGS) entry which is preliminary data.</text>
</comment>
<dbReference type="InterPro" id="IPR050553">
    <property type="entry name" value="Thioredoxin_ResA/DsbE_sf"/>
</dbReference>
<gene>
    <name evidence="2" type="ORF">ACFPFU_19380</name>
</gene>
<dbReference type="InterPro" id="IPR000866">
    <property type="entry name" value="AhpC/TSA"/>
</dbReference>